<protein>
    <recommendedName>
        <fullName evidence="1">DALR anticodon binding domain-containing protein</fullName>
    </recommendedName>
</protein>
<dbReference type="AlphaFoldDB" id="A0A1Y1XCT3"/>
<dbReference type="OrthoDB" id="2146855at2759"/>
<sequence length="987" mass="116057">MSWIYKRYIAKKLSEIIIPSIFDYIEIDEKKIENESIQKNNLVFSITENDKLKIFKFIENCIERVKPLSKSKAKGNKKRKLNNGKEFQKHDSQLSILMPRLSKELLQWYYQSLISLKLIPESTNFKSFIFKKNLVDWCNDLKNNFPENEYIPTIISSGIYLNFVLSKAGFLKLQLFTIPFILSKSDEFMSEQKIILNEKNLIHSDTTNDKIKNIAIYYTPVELQQILSSSSSKNIGLTAESMTNHVKSLILSNFIAKLYLYKSDITNYLKFNTINLNENNLNNSIFITRYVEDIHTIAKLIYANKKYDNKLSHIIKNCKDNLDNNQDIINEIYKIMELIDEELKKQNDNTILNEIKEIESYLEKNYQFFFDQKSTEIKNSNDKDMKLIIQVIRSILSKRYFNGVQRFIPNHDDNKYLSLEIYNELIFQHSKNSILTDSNNINISNLFKDKLAEESNNNNLILYWIFGHMYEQNIFYYEDEENKILKLDVNYEKKSIIEKGKKIINLIKESLVNIYINLESIDFSHNKTQKFVPIIKNIKQGKIYLKINKKDINNENNEILNNEKVSDFYSDLVLIIKRVFNISQQKPIHKLIFVNNINKEHHYMQLIALLEWIQFSLMNEGKKLNEPNIIKLDLGDSIKTIIKAYIGTEWEIISHGRIDNLWDLSILDSLNISPNNKITLDLNYLIDSSKIEMSEVIESNIEKYRDMEKELINDNKLEDKGFSCVRSVDDIVEVSGISSIILQNLQYRRMKNYKYEWTTSSSANDDDDDSFDDFDDFSNNKKSNIGLYLQYIYAKICGILRNCDFNEKQKEFQGVINEKNEKKMNDNNQLFSMNKDIFSNIEDFENKYISNNINSIFDFEELVRVTPEVFSIMWFIDDYIYNIYPSVCQKIEPSLILDALNHISHSISSASSDLRVKGLGKSKLSNEIKALDSRKRSRVDENESNDIENNDQYWEVLANTRLLLFSFIRKLLYHGLSVLGVQPLDRM</sequence>
<reference evidence="2 3" key="1">
    <citation type="submission" date="2016-08" db="EMBL/GenBank/DDBJ databases">
        <title>A Parts List for Fungal Cellulosomes Revealed by Comparative Genomics.</title>
        <authorList>
            <consortium name="DOE Joint Genome Institute"/>
            <person name="Haitjema C.H."/>
            <person name="Gilmore S.P."/>
            <person name="Henske J.K."/>
            <person name="Solomon K.V."/>
            <person name="De Groot R."/>
            <person name="Kuo A."/>
            <person name="Mondo S.J."/>
            <person name="Salamov A.A."/>
            <person name="Labutti K."/>
            <person name="Zhao Z."/>
            <person name="Chiniquy J."/>
            <person name="Barry K."/>
            <person name="Brewer H.M."/>
            <person name="Purvine S.O."/>
            <person name="Wright A.T."/>
            <person name="Boxma B."/>
            <person name="Van Alen T."/>
            <person name="Hackstein J.H."/>
            <person name="Baker S.E."/>
            <person name="Grigoriev I.V."/>
            <person name="O'Malley M.A."/>
        </authorList>
    </citation>
    <scope>NUCLEOTIDE SEQUENCE [LARGE SCALE GENOMIC DNA]</scope>
    <source>
        <strain evidence="2 3">S4</strain>
    </source>
</reference>
<evidence type="ECO:0000259" key="1">
    <source>
        <dbReference type="SMART" id="SM00836"/>
    </source>
</evidence>
<evidence type="ECO:0000313" key="3">
    <source>
        <dbReference type="Proteomes" id="UP000193944"/>
    </source>
</evidence>
<dbReference type="Gene3D" id="1.10.730.10">
    <property type="entry name" value="Isoleucyl-tRNA Synthetase, Domain 1"/>
    <property type="match status" value="1"/>
</dbReference>
<dbReference type="InterPro" id="IPR008909">
    <property type="entry name" value="DALR_anticod-bd"/>
</dbReference>
<accession>A0A1Y1XCT3</accession>
<dbReference type="Proteomes" id="UP000193944">
    <property type="component" value="Unassembled WGS sequence"/>
</dbReference>
<dbReference type="SMART" id="SM00836">
    <property type="entry name" value="DALR_1"/>
    <property type="match status" value="1"/>
</dbReference>
<reference evidence="2 3" key="2">
    <citation type="submission" date="2016-08" db="EMBL/GenBank/DDBJ databases">
        <title>Pervasive Adenine N6-methylation of Active Genes in Fungi.</title>
        <authorList>
            <consortium name="DOE Joint Genome Institute"/>
            <person name="Mondo S.J."/>
            <person name="Dannebaum R.O."/>
            <person name="Kuo R.C."/>
            <person name="Labutti K."/>
            <person name="Haridas S."/>
            <person name="Kuo A."/>
            <person name="Salamov A."/>
            <person name="Ahrendt S.R."/>
            <person name="Lipzen A."/>
            <person name="Sullivan W."/>
            <person name="Andreopoulos W.B."/>
            <person name="Clum A."/>
            <person name="Lindquist E."/>
            <person name="Daum C."/>
            <person name="Ramamoorthy G.K."/>
            <person name="Gryganskyi A."/>
            <person name="Culley D."/>
            <person name="Magnuson J.K."/>
            <person name="James T.Y."/>
            <person name="O'Malley M.A."/>
            <person name="Stajich J.E."/>
            <person name="Spatafora J.W."/>
            <person name="Visel A."/>
            <person name="Grigoriev I.V."/>
        </authorList>
    </citation>
    <scope>NUCLEOTIDE SEQUENCE [LARGE SCALE GENOMIC DNA]</scope>
    <source>
        <strain evidence="2 3">S4</strain>
    </source>
</reference>
<name>A0A1Y1XCT3_9FUNG</name>
<dbReference type="GO" id="GO:0006420">
    <property type="term" value="P:arginyl-tRNA aminoacylation"/>
    <property type="evidence" value="ECO:0007669"/>
    <property type="project" value="InterPro"/>
</dbReference>
<dbReference type="STRING" id="1754192.A0A1Y1XCT3"/>
<organism evidence="2 3">
    <name type="scientific">Anaeromyces robustus</name>
    <dbReference type="NCBI Taxonomy" id="1754192"/>
    <lineage>
        <taxon>Eukaryota</taxon>
        <taxon>Fungi</taxon>
        <taxon>Fungi incertae sedis</taxon>
        <taxon>Chytridiomycota</taxon>
        <taxon>Chytridiomycota incertae sedis</taxon>
        <taxon>Neocallimastigomycetes</taxon>
        <taxon>Neocallimastigales</taxon>
        <taxon>Neocallimastigaceae</taxon>
        <taxon>Anaeromyces</taxon>
    </lineage>
</organism>
<gene>
    <name evidence="2" type="ORF">BCR32DRAFT_266893</name>
</gene>
<feature type="domain" description="DALR anticodon binding" evidence="1">
    <location>
        <begin position="789"/>
        <end position="987"/>
    </location>
</feature>
<dbReference type="EMBL" id="MCFG01000070">
    <property type="protein sequence ID" value="ORX83601.1"/>
    <property type="molecule type" value="Genomic_DNA"/>
</dbReference>
<keyword evidence="3" id="KW-1185">Reference proteome</keyword>
<comment type="caution">
    <text evidence="2">The sequence shown here is derived from an EMBL/GenBank/DDBJ whole genome shotgun (WGS) entry which is preliminary data.</text>
</comment>
<evidence type="ECO:0000313" key="2">
    <source>
        <dbReference type="EMBL" id="ORX83601.1"/>
    </source>
</evidence>
<dbReference type="GO" id="GO:0004814">
    <property type="term" value="F:arginine-tRNA ligase activity"/>
    <property type="evidence" value="ECO:0007669"/>
    <property type="project" value="InterPro"/>
</dbReference>
<dbReference type="GO" id="GO:0005524">
    <property type="term" value="F:ATP binding"/>
    <property type="evidence" value="ECO:0007669"/>
    <property type="project" value="InterPro"/>
</dbReference>
<proteinExistence type="predicted"/>